<name>F9RXQ2_9VIBR</name>
<feature type="domain" description="GIY-YIG" evidence="2">
    <location>
        <begin position="7"/>
        <end position="83"/>
    </location>
</feature>
<dbReference type="PROSITE" id="PS50164">
    <property type="entry name" value="GIY_YIG"/>
    <property type="match status" value="1"/>
</dbReference>
<keyword evidence="4" id="KW-1185">Reference proteome</keyword>
<dbReference type="InterPro" id="IPR035901">
    <property type="entry name" value="GIY-YIG_endonuc_sf"/>
</dbReference>
<accession>F9RXQ2</accession>
<dbReference type="SUPFAM" id="SSF82771">
    <property type="entry name" value="GIY-YIG endonuclease"/>
    <property type="match status" value="1"/>
</dbReference>
<dbReference type="PANTHER" id="PTHR34477:SF1">
    <property type="entry name" value="UPF0213 PROTEIN YHBQ"/>
    <property type="match status" value="1"/>
</dbReference>
<dbReference type="RefSeq" id="WP_006710623.1">
    <property type="nucleotide sequence ID" value="NZ_AFWF01000018.1"/>
</dbReference>
<dbReference type="OrthoDB" id="9797095at2"/>
<dbReference type="Gene3D" id="3.40.1440.10">
    <property type="entry name" value="GIY-YIG endonuclease"/>
    <property type="match status" value="1"/>
</dbReference>
<dbReference type="EMBL" id="AFWF01000018">
    <property type="protein sequence ID" value="EGU47781.1"/>
    <property type="molecule type" value="Genomic_DNA"/>
</dbReference>
<sequence length="107" mass="12041">MASDTSTHWSVYFVRMRSNRLYCGITTDVERRFKQHCTGTGAKALKGQGPLVLAWFHPAGNDRSIASKLEYSLKQISKAQKEALICGEIALKEVISQEYYAQITRAN</sequence>
<evidence type="ECO:0000259" key="2">
    <source>
        <dbReference type="PROSITE" id="PS50164"/>
    </source>
</evidence>
<organism evidence="3 4">
    <name type="scientific">Vibrio ichthyoenteri ATCC 700023</name>
    <dbReference type="NCBI Taxonomy" id="870968"/>
    <lineage>
        <taxon>Bacteria</taxon>
        <taxon>Pseudomonadati</taxon>
        <taxon>Pseudomonadota</taxon>
        <taxon>Gammaproteobacteria</taxon>
        <taxon>Vibrionales</taxon>
        <taxon>Vibrionaceae</taxon>
        <taxon>Vibrio</taxon>
    </lineage>
</organism>
<dbReference type="InterPro" id="IPR050190">
    <property type="entry name" value="UPF0213_domain"/>
</dbReference>
<dbReference type="AlphaFoldDB" id="F9RXQ2"/>
<dbReference type="PANTHER" id="PTHR34477">
    <property type="entry name" value="UPF0213 PROTEIN YHBQ"/>
    <property type="match status" value="1"/>
</dbReference>
<evidence type="ECO:0000313" key="4">
    <source>
        <dbReference type="Proteomes" id="UP000004605"/>
    </source>
</evidence>
<proteinExistence type="inferred from homology"/>
<reference evidence="3 4" key="1">
    <citation type="journal article" date="2012" name="Int. J. Syst. Evol. Microbiol.">
        <title>Vibrio caribbeanicus sp. nov., isolated from the marine sponge Scleritoderma cyanea.</title>
        <authorList>
            <person name="Hoffmann M."/>
            <person name="Monday S.R."/>
            <person name="Allard M.W."/>
            <person name="Strain E.A."/>
            <person name="Whittaker P."/>
            <person name="Naum M."/>
            <person name="McCarthy P.J."/>
            <person name="Lopez J.V."/>
            <person name="Fischer M."/>
            <person name="Brown E.W."/>
        </authorList>
    </citation>
    <scope>NUCLEOTIDE SEQUENCE [LARGE SCALE GENOMIC DNA]</scope>
    <source>
        <strain evidence="3 4">ATCC 700023</strain>
    </source>
</reference>
<dbReference type="Pfam" id="PF01541">
    <property type="entry name" value="GIY-YIG"/>
    <property type="match status" value="1"/>
</dbReference>
<gene>
    <name evidence="3" type="ORF">VII00023_20347</name>
</gene>
<comment type="caution">
    <text evidence="3">The sequence shown here is derived from an EMBL/GenBank/DDBJ whole genome shotgun (WGS) entry which is preliminary data.</text>
</comment>
<protein>
    <recommendedName>
        <fullName evidence="2">GIY-YIG domain-containing protein</fullName>
    </recommendedName>
</protein>
<dbReference type="Proteomes" id="UP000004605">
    <property type="component" value="Unassembled WGS sequence"/>
</dbReference>
<dbReference type="InterPro" id="IPR000305">
    <property type="entry name" value="GIY-YIG_endonuc"/>
</dbReference>
<dbReference type="CDD" id="cd10456">
    <property type="entry name" value="GIY-YIG_UPF0213"/>
    <property type="match status" value="1"/>
</dbReference>
<evidence type="ECO:0000313" key="3">
    <source>
        <dbReference type="EMBL" id="EGU47781.1"/>
    </source>
</evidence>
<comment type="similarity">
    <text evidence="1">Belongs to the UPF0213 family.</text>
</comment>
<evidence type="ECO:0000256" key="1">
    <source>
        <dbReference type="ARBA" id="ARBA00007435"/>
    </source>
</evidence>